<accession>A9TTF7</accession>
<reference evidence="4" key="3">
    <citation type="submission" date="2020-12" db="UniProtKB">
        <authorList>
            <consortium name="EnsemblPlants"/>
        </authorList>
    </citation>
    <scope>IDENTIFICATION</scope>
</reference>
<protein>
    <recommendedName>
        <fullName evidence="6">Transmembrane protein</fullName>
    </recommendedName>
</protein>
<dbReference type="HOGENOM" id="CLU_1698471_0_0_1"/>
<evidence type="ECO:0000313" key="4">
    <source>
        <dbReference type="EnsemblPlants" id="PAC:32906843.CDS.1"/>
    </source>
</evidence>
<evidence type="ECO:0000313" key="3">
    <source>
        <dbReference type="EMBL" id="PNR36115.1"/>
    </source>
</evidence>
<keyword evidence="1" id="KW-0812">Transmembrane</keyword>
<dbReference type="PaxDb" id="3218-PP1S313_106V6.1"/>
<evidence type="ECO:0000313" key="5">
    <source>
        <dbReference type="Proteomes" id="UP000006727"/>
    </source>
</evidence>
<dbReference type="AlphaFoldDB" id="A9TTF7"/>
<evidence type="ECO:0000256" key="1">
    <source>
        <dbReference type="SAM" id="Phobius"/>
    </source>
</evidence>
<dbReference type="EnsemblPlants" id="Pp3c17_12450V3.2">
    <property type="protein sequence ID" value="PAC:32906844.CDS.1"/>
    <property type="gene ID" value="Pp3c17_12450"/>
</dbReference>
<sequence>MRKVRSAAGILFLCLALAVCVYGRPEPSRNPNSNVANQAADYGGASLAAIAQGVLVGVDVQSSLALATPFAVERRSLKAKIGRKVGKSAAALAGVSTSAAVAFVVICLLILFFLWRRGQRKADPKFRVRDMFKSKEKNVDKGAEKGISLPDKPSS</sequence>
<dbReference type="Gramene" id="Pp3c17_12450V3.1">
    <property type="protein sequence ID" value="PAC:32906843.CDS.1"/>
    <property type="gene ID" value="Pp3c17_12450"/>
</dbReference>
<name>A9TTF7_PHYPA</name>
<dbReference type="Proteomes" id="UP000006727">
    <property type="component" value="Chromosome 17"/>
</dbReference>
<keyword evidence="1" id="KW-1133">Transmembrane helix</keyword>
<evidence type="ECO:0008006" key="6">
    <source>
        <dbReference type="Google" id="ProtNLM"/>
    </source>
</evidence>
<dbReference type="EnsemblPlants" id="Pp3c17_12450V3.1">
    <property type="protein sequence ID" value="PAC:32906843.CDS.1"/>
    <property type="gene ID" value="Pp3c17_12450"/>
</dbReference>
<dbReference type="InParanoid" id="A9TTF7"/>
<dbReference type="Gramene" id="Pp3c17_12450V3.2">
    <property type="protein sequence ID" value="PAC:32906844.CDS.1"/>
    <property type="gene ID" value="Pp3c17_12450"/>
</dbReference>
<keyword evidence="5" id="KW-1185">Reference proteome</keyword>
<reference evidence="3 5" key="1">
    <citation type="journal article" date="2008" name="Science">
        <title>The Physcomitrella genome reveals evolutionary insights into the conquest of land by plants.</title>
        <authorList>
            <person name="Rensing S."/>
            <person name="Lang D."/>
            <person name="Zimmer A."/>
            <person name="Terry A."/>
            <person name="Salamov A."/>
            <person name="Shapiro H."/>
            <person name="Nishiyama T."/>
            <person name="Perroud P.-F."/>
            <person name="Lindquist E."/>
            <person name="Kamisugi Y."/>
            <person name="Tanahashi T."/>
            <person name="Sakakibara K."/>
            <person name="Fujita T."/>
            <person name="Oishi K."/>
            <person name="Shin-I T."/>
            <person name="Kuroki Y."/>
            <person name="Toyoda A."/>
            <person name="Suzuki Y."/>
            <person name="Hashimoto A."/>
            <person name="Yamaguchi K."/>
            <person name="Sugano A."/>
            <person name="Kohara Y."/>
            <person name="Fujiyama A."/>
            <person name="Anterola A."/>
            <person name="Aoki S."/>
            <person name="Ashton N."/>
            <person name="Barbazuk W.B."/>
            <person name="Barker E."/>
            <person name="Bennetzen J."/>
            <person name="Bezanilla M."/>
            <person name="Blankenship R."/>
            <person name="Cho S.H."/>
            <person name="Dutcher S."/>
            <person name="Estelle M."/>
            <person name="Fawcett J.A."/>
            <person name="Gundlach H."/>
            <person name="Hanada K."/>
            <person name="Heyl A."/>
            <person name="Hicks K.A."/>
            <person name="Hugh J."/>
            <person name="Lohr M."/>
            <person name="Mayer K."/>
            <person name="Melkozernov A."/>
            <person name="Murata T."/>
            <person name="Nelson D."/>
            <person name="Pils B."/>
            <person name="Prigge M."/>
            <person name="Reiss B."/>
            <person name="Renner T."/>
            <person name="Rombauts S."/>
            <person name="Rushton P."/>
            <person name="Sanderfoot A."/>
            <person name="Schween G."/>
            <person name="Shiu S.-H."/>
            <person name="Stueber K."/>
            <person name="Theodoulou F.L."/>
            <person name="Tu H."/>
            <person name="Van de Peer Y."/>
            <person name="Verrier P.J."/>
            <person name="Waters E."/>
            <person name="Wood A."/>
            <person name="Yang L."/>
            <person name="Cove D."/>
            <person name="Cuming A."/>
            <person name="Hasebe M."/>
            <person name="Lucas S."/>
            <person name="Mishler D.B."/>
            <person name="Reski R."/>
            <person name="Grigoriev I."/>
            <person name="Quatrano R.S."/>
            <person name="Boore J.L."/>
        </authorList>
    </citation>
    <scope>NUCLEOTIDE SEQUENCE [LARGE SCALE GENOMIC DNA]</scope>
    <source>
        <strain evidence="4 5">cv. Gransden 2004</strain>
    </source>
</reference>
<dbReference type="EMBL" id="ABEU02000017">
    <property type="protein sequence ID" value="PNR36115.1"/>
    <property type="molecule type" value="Genomic_DNA"/>
</dbReference>
<feature type="signal peptide" evidence="2">
    <location>
        <begin position="1"/>
        <end position="23"/>
    </location>
</feature>
<evidence type="ECO:0000256" key="2">
    <source>
        <dbReference type="SAM" id="SignalP"/>
    </source>
</evidence>
<organism evidence="3">
    <name type="scientific">Physcomitrium patens</name>
    <name type="common">Spreading-leaved earth moss</name>
    <name type="synonym">Physcomitrella patens</name>
    <dbReference type="NCBI Taxonomy" id="3218"/>
    <lineage>
        <taxon>Eukaryota</taxon>
        <taxon>Viridiplantae</taxon>
        <taxon>Streptophyta</taxon>
        <taxon>Embryophyta</taxon>
        <taxon>Bryophyta</taxon>
        <taxon>Bryophytina</taxon>
        <taxon>Bryopsida</taxon>
        <taxon>Funariidae</taxon>
        <taxon>Funariales</taxon>
        <taxon>Funariaceae</taxon>
        <taxon>Physcomitrium</taxon>
    </lineage>
</organism>
<feature type="chain" id="PRO_5014297999" description="Transmembrane protein" evidence="2">
    <location>
        <begin position="24"/>
        <end position="155"/>
    </location>
</feature>
<keyword evidence="1" id="KW-0472">Membrane</keyword>
<keyword evidence="2" id="KW-0732">Signal</keyword>
<proteinExistence type="predicted"/>
<feature type="transmembrane region" description="Helical" evidence="1">
    <location>
        <begin position="89"/>
        <end position="115"/>
    </location>
</feature>
<reference evidence="3 5" key="2">
    <citation type="journal article" date="2018" name="Plant J.">
        <title>The Physcomitrella patens chromosome-scale assembly reveals moss genome structure and evolution.</title>
        <authorList>
            <person name="Lang D."/>
            <person name="Ullrich K.K."/>
            <person name="Murat F."/>
            <person name="Fuchs J."/>
            <person name="Jenkins J."/>
            <person name="Haas F.B."/>
            <person name="Piednoel M."/>
            <person name="Gundlach H."/>
            <person name="Van Bel M."/>
            <person name="Meyberg R."/>
            <person name="Vives C."/>
            <person name="Morata J."/>
            <person name="Symeonidi A."/>
            <person name="Hiss M."/>
            <person name="Muchero W."/>
            <person name="Kamisugi Y."/>
            <person name="Saleh O."/>
            <person name="Blanc G."/>
            <person name="Decker E.L."/>
            <person name="van Gessel N."/>
            <person name="Grimwood J."/>
            <person name="Hayes R.D."/>
            <person name="Graham S.W."/>
            <person name="Gunter L.E."/>
            <person name="McDaniel S.F."/>
            <person name="Hoernstein S.N.W."/>
            <person name="Larsson A."/>
            <person name="Li F.W."/>
            <person name="Perroud P.F."/>
            <person name="Phillips J."/>
            <person name="Ranjan P."/>
            <person name="Rokshar D.S."/>
            <person name="Rothfels C.J."/>
            <person name="Schneider L."/>
            <person name="Shu S."/>
            <person name="Stevenson D.W."/>
            <person name="Thummler F."/>
            <person name="Tillich M."/>
            <person name="Villarreal Aguilar J.C."/>
            <person name="Widiez T."/>
            <person name="Wong G.K."/>
            <person name="Wymore A."/>
            <person name="Zhang Y."/>
            <person name="Zimmer A.D."/>
            <person name="Quatrano R.S."/>
            <person name="Mayer K.F.X."/>
            <person name="Goodstein D."/>
            <person name="Casacuberta J.M."/>
            <person name="Vandepoele K."/>
            <person name="Reski R."/>
            <person name="Cuming A.C."/>
            <person name="Tuskan G.A."/>
            <person name="Maumus F."/>
            <person name="Salse J."/>
            <person name="Schmutz J."/>
            <person name="Rensing S.A."/>
        </authorList>
    </citation>
    <scope>NUCLEOTIDE SEQUENCE [LARGE SCALE GENOMIC DNA]</scope>
    <source>
        <strain evidence="4 5">cv. Gransden 2004</strain>
    </source>
</reference>
<gene>
    <name evidence="3" type="ORF">PHYPA_021965</name>
</gene>